<evidence type="ECO:0000259" key="1">
    <source>
        <dbReference type="PROSITE" id="PS50112"/>
    </source>
</evidence>
<dbReference type="OrthoDB" id="3687827at2"/>
<dbReference type="PROSITE" id="PS50112">
    <property type="entry name" value="PAS"/>
    <property type="match status" value="1"/>
</dbReference>
<dbReference type="SUPFAM" id="SSF55785">
    <property type="entry name" value="PYP-like sensor domain (PAS domain)"/>
    <property type="match status" value="1"/>
</dbReference>
<proteinExistence type="predicted"/>
<dbReference type="AlphaFoldDB" id="A0A1M7RB46"/>
<evidence type="ECO:0000313" key="2">
    <source>
        <dbReference type="EMBL" id="SHN43436.1"/>
    </source>
</evidence>
<dbReference type="Gene3D" id="3.30.450.20">
    <property type="entry name" value="PAS domain"/>
    <property type="match status" value="1"/>
</dbReference>
<organism evidence="2 3">
    <name type="scientific">Cryptosporangium aurantiacum</name>
    <dbReference type="NCBI Taxonomy" id="134849"/>
    <lineage>
        <taxon>Bacteria</taxon>
        <taxon>Bacillati</taxon>
        <taxon>Actinomycetota</taxon>
        <taxon>Actinomycetes</taxon>
        <taxon>Cryptosporangiales</taxon>
        <taxon>Cryptosporangiaceae</taxon>
        <taxon>Cryptosporangium</taxon>
    </lineage>
</organism>
<sequence>MAQAQAPATLPPAMDAVAESIAAAIDAPIGKVTLVSMEWSRLVGLHGLGGPLADSRRVAIERSLSQRVVAAGTPVLIEDGRADSRCRYLGAVAQATVGAFVGVPLLNVTDQVVGAICVMDTRPRPWRAHEVAALRGAAAAVRGLLIPDPGQAPALHPAETDTATGSEAYIAVGPSGTIQVWSATAAQLLGWTAPQVLGRPLEAVLFPSGAPRQIRHALQALLRPPGPRTAGGEHLQTRVTTREGRSVPVEARLSLVPDADQPFLSLRIHDASRLVPAEVAVAGREGFLNGVLEGLPWGVFVCDQDGRPLYLNTTLRTTLASVTAQASPFVELTQHCLTHRDGRPLAPQEYPSARALRGEHLRGLDLAITPPGTPPQPILVDTGPVVVNGVTRGAVLVMRPSPHPTS</sequence>
<dbReference type="RefSeq" id="WP_073260777.1">
    <property type="nucleotide sequence ID" value="NZ_FRCS01000009.1"/>
</dbReference>
<reference evidence="2 3" key="1">
    <citation type="submission" date="2016-11" db="EMBL/GenBank/DDBJ databases">
        <authorList>
            <person name="Jaros S."/>
            <person name="Januszkiewicz K."/>
            <person name="Wedrychowicz H."/>
        </authorList>
    </citation>
    <scope>NUCLEOTIDE SEQUENCE [LARGE SCALE GENOMIC DNA]</scope>
    <source>
        <strain evidence="2 3">DSM 46144</strain>
    </source>
</reference>
<dbReference type="STRING" id="134849.SAMN05443668_109168"/>
<dbReference type="Proteomes" id="UP000184440">
    <property type="component" value="Unassembled WGS sequence"/>
</dbReference>
<dbReference type="Gene3D" id="3.30.450.40">
    <property type="match status" value="1"/>
</dbReference>
<keyword evidence="3" id="KW-1185">Reference proteome</keyword>
<dbReference type="SUPFAM" id="SSF55781">
    <property type="entry name" value="GAF domain-like"/>
    <property type="match status" value="1"/>
</dbReference>
<dbReference type="Pfam" id="PF13426">
    <property type="entry name" value="PAS_9"/>
    <property type="match status" value="1"/>
</dbReference>
<dbReference type="InterPro" id="IPR035965">
    <property type="entry name" value="PAS-like_dom_sf"/>
</dbReference>
<dbReference type="NCBIfam" id="TIGR00229">
    <property type="entry name" value="sensory_box"/>
    <property type="match status" value="1"/>
</dbReference>
<name>A0A1M7RB46_9ACTN</name>
<dbReference type="CDD" id="cd00130">
    <property type="entry name" value="PAS"/>
    <property type="match status" value="1"/>
</dbReference>
<feature type="domain" description="PAS" evidence="1">
    <location>
        <begin position="166"/>
        <end position="225"/>
    </location>
</feature>
<dbReference type="Pfam" id="PF01590">
    <property type="entry name" value="GAF"/>
    <property type="match status" value="1"/>
</dbReference>
<dbReference type="PANTHER" id="PTHR43102:SF2">
    <property type="entry name" value="GAF DOMAIN-CONTAINING PROTEIN"/>
    <property type="match status" value="1"/>
</dbReference>
<dbReference type="PANTHER" id="PTHR43102">
    <property type="entry name" value="SLR1143 PROTEIN"/>
    <property type="match status" value="1"/>
</dbReference>
<dbReference type="SMART" id="SM00065">
    <property type="entry name" value="GAF"/>
    <property type="match status" value="1"/>
</dbReference>
<dbReference type="InterPro" id="IPR029016">
    <property type="entry name" value="GAF-like_dom_sf"/>
</dbReference>
<protein>
    <submittedName>
        <fullName evidence="2">PAS domain S-box-containing protein</fullName>
    </submittedName>
</protein>
<evidence type="ECO:0000313" key="3">
    <source>
        <dbReference type="Proteomes" id="UP000184440"/>
    </source>
</evidence>
<dbReference type="EMBL" id="FRCS01000009">
    <property type="protein sequence ID" value="SHN43436.1"/>
    <property type="molecule type" value="Genomic_DNA"/>
</dbReference>
<gene>
    <name evidence="2" type="ORF">SAMN05443668_109168</name>
</gene>
<accession>A0A1M7RB46</accession>
<dbReference type="InterPro" id="IPR000014">
    <property type="entry name" value="PAS"/>
</dbReference>
<dbReference type="InterPro" id="IPR003018">
    <property type="entry name" value="GAF"/>
</dbReference>